<dbReference type="PANTHER" id="PTHR31808:SF4">
    <property type="entry name" value="LIGASE, PUTATIVE (DUF760)-RELATED"/>
    <property type="match status" value="1"/>
</dbReference>
<feature type="region of interest" description="Disordered" evidence="2">
    <location>
        <begin position="1"/>
        <end position="32"/>
    </location>
</feature>
<dbReference type="Proteomes" id="UP001472866">
    <property type="component" value="Chromosome 03"/>
</dbReference>
<keyword evidence="4" id="KW-1185">Reference proteome</keyword>
<gene>
    <name evidence="3" type="ORF">HKI87_03g24730</name>
</gene>
<organism evidence="3 4">
    <name type="scientific">Chloropicon roscoffensis</name>
    <dbReference type="NCBI Taxonomy" id="1461544"/>
    <lineage>
        <taxon>Eukaryota</taxon>
        <taxon>Viridiplantae</taxon>
        <taxon>Chlorophyta</taxon>
        <taxon>Chloropicophyceae</taxon>
        <taxon>Chloropicales</taxon>
        <taxon>Chloropicaceae</taxon>
        <taxon>Chloropicon</taxon>
    </lineage>
</organism>
<sequence>MATLSRGARGLLGGPRRAGARTRGNRAAASRRQGVGLLVQRRGCNAPGALVCRAAGPGDKEDKNSVEKVYNPQTPAGEMLSYYLSEQPHLFQDAVNEQLRLLETEKEEAKEKKKEKGDKEKTDPSELVLYQRMEEVRDLEMTRNLEDLMYFAVVERFTSLGVSMLSPLNDIVDIDGNSDLENLTKGVHSVESLEMVRSHLMQVLSGPAGSPPPNLNSVLKISKLQAAQVYAASVMFGYFLRRVDARFQLEKAMGLLNEVNSDAVERLESIFGQASSAESWDEDAESFVQARAEESAAASDNLPREKPKSKLQEYIETFDQQTLQETAQILSKEGSTLVERQTRGLFGDINELQEEIKNALGGDGPDVLSSPEDLLLRLQEVIASGEVKSLTLTVAAQRRVVLEAVAFGAFLRDIENYVAKETVGLLTGNTFP</sequence>
<evidence type="ECO:0000313" key="4">
    <source>
        <dbReference type="Proteomes" id="UP001472866"/>
    </source>
</evidence>
<reference evidence="3 4" key="1">
    <citation type="submission" date="2024-03" db="EMBL/GenBank/DDBJ databases">
        <title>Complete genome sequence of the green alga Chloropicon roscoffensis RCC1871.</title>
        <authorList>
            <person name="Lemieux C."/>
            <person name="Pombert J.-F."/>
            <person name="Otis C."/>
            <person name="Turmel M."/>
        </authorList>
    </citation>
    <scope>NUCLEOTIDE SEQUENCE [LARGE SCALE GENOMIC DNA]</scope>
    <source>
        <strain evidence="3 4">RCC1871</strain>
    </source>
</reference>
<dbReference type="InterPro" id="IPR038925">
    <property type="entry name" value="At3g17800-like"/>
</dbReference>
<dbReference type="InterPro" id="IPR008479">
    <property type="entry name" value="DUF760"/>
</dbReference>
<name>A0AAX4P4X5_9CHLO</name>
<accession>A0AAX4P4X5</accession>
<proteinExistence type="predicted"/>
<evidence type="ECO:0000256" key="2">
    <source>
        <dbReference type="SAM" id="MobiDB-lite"/>
    </source>
</evidence>
<dbReference type="AlphaFoldDB" id="A0AAX4P4X5"/>
<evidence type="ECO:0000313" key="3">
    <source>
        <dbReference type="EMBL" id="WZN60939.1"/>
    </source>
</evidence>
<protein>
    <submittedName>
        <fullName evidence="3">UV-B-induced protein</fullName>
    </submittedName>
</protein>
<feature type="compositionally biased region" description="Low complexity" evidence="2">
    <location>
        <begin position="1"/>
        <end position="17"/>
    </location>
</feature>
<dbReference type="EMBL" id="CP151503">
    <property type="protein sequence ID" value="WZN60939.1"/>
    <property type="molecule type" value="Genomic_DNA"/>
</dbReference>
<dbReference type="Pfam" id="PF05542">
    <property type="entry name" value="DUF760"/>
    <property type="match status" value="1"/>
</dbReference>
<evidence type="ECO:0000256" key="1">
    <source>
        <dbReference type="SAM" id="Coils"/>
    </source>
</evidence>
<keyword evidence="1" id="KW-0175">Coiled coil</keyword>
<dbReference type="PANTHER" id="PTHR31808">
    <property type="entry name" value="EXPRESSED PROTEIN"/>
    <property type="match status" value="1"/>
</dbReference>
<feature type="coiled-coil region" evidence="1">
    <location>
        <begin position="92"/>
        <end position="122"/>
    </location>
</feature>